<evidence type="ECO:0000313" key="1">
    <source>
        <dbReference type="EMBL" id="BCS86104.1"/>
    </source>
</evidence>
<accession>A0ABM7NZZ5</accession>
<dbReference type="Gene3D" id="2.60.40.3690">
    <property type="match status" value="1"/>
</dbReference>
<dbReference type="Gene3D" id="2.60.40.2580">
    <property type="match status" value="1"/>
</dbReference>
<dbReference type="EMBL" id="AP024484">
    <property type="protein sequence ID" value="BCS86104.1"/>
    <property type="molecule type" value="Genomic_DNA"/>
</dbReference>
<reference evidence="1 2" key="1">
    <citation type="journal article" date="2022" name="Int. J. Syst. Evol. Microbiol.">
        <title>Prevotella herbatica sp. nov., a plant polysaccharide-decomposing anaerobic bacterium isolated from a methanogenic reactor.</title>
        <authorList>
            <person name="Uek A."/>
            <person name="Tonouchi A."/>
            <person name="Kaku N."/>
            <person name="Ueki K."/>
        </authorList>
    </citation>
    <scope>NUCLEOTIDE SEQUENCE [LARGE SCALE GENOMIC DNA]</scope>
    <source>
        <strain evidence="1 2">WR041</strain>
    </source>
</reference>
<evidence type="ECO:0000313" key="2">
    <source>
        <dbReference type="Proteomes" id="UP001319045"/>
    </source>
</evidence>
<dbReference type="Proteomes" id="UP001319045">
    <property type="component" value="Chromosome"/>
</dbReference>
<name>A0ABM7NZZ5_9BACT</name>
<protein>
    <submittedName>
        <fullName evidence="1">Uncharacterized protein</fullName>
    </submittedName>
</protein>
<proteinExistence type="predicted"/>
<gene>
    <name evidence="1" type="ORF">prwr041_19970</name>
</gene>
<sequence length="333" mass="34686">MKGSPAVVNLQLNGKSMTRSAPSTDEAHISAGQAAAFDGSGAIVGTVQSFSTSTPTISTTTQATQVSVVANPGSTSTFTSIVNKANLEAVTTDLASTATSATAPNSQDATKLPKYGNTSVNFSTNPTINQSVDMYNLVGKITLSSIKTNFTGTGYAGATFIPKEVFLYNANTVSTFGGTGSSPQSGENTDNASYAVTSPTDYYYLSSGPISTYNETTPTPYTFYTFPNTSATTPTKIVIKGAFTPSGGTAEYVYYPITINKFQTGTTIKKGSTELTEADANDSKIVNSTSYGISITISGKGVKTPGDNITPSSATITMNVKDWTDYTQEVTVK</sequence>
<organism evidence="1 2">
    <name type="scientific">Prevotella herbatica</name>
    <dbReference type="NCBI Taxonomy" id="2801997"/>
    <lineage>
        <taxon>Bacteria</taxon>
        <taxon>Pseudomonadati</taxon>
        <taxon>Bacteroidota</taxon>
        <taxon>Bacteroidia</taxon>
        <taxon>Bacteroidales</taxon>
        <taxon>Prevotellaceae</taxon>
        <taxon>Prevotella</taxon>
    </lineage>
</organism>
<keyword evidence="2" id="KW-1185">Reference proteome</keyword>